<feature type="compositionally biased region" description="Polar residues" evidence="1">
    <location>
        <begin position="1"/>
        <end position="11"/>
    </location>
</feature>
<evidence type="ECO:0000313" key="3">
    <source>
        <dbReference type="Proteomes" id="UP000324800"/>
    </source>
</evidence>
<sequence>MMASLNKSNQYYEKDSRTVELNSNPDQDTSYSRIQQFSGGCTIQNGLGRGPLGQEGDNEVKLSTTKLLSESGRLHDMNFKIMQKVLLSIKRQKSRSQ</sequence>
<feature type="compositionally biased region" description="Polar residues" evidence="1">
    <location>
        <begin position="19"/>
        <end position="32"/>
    </location>
</feature>
<dbReference type="AlphaFoldDB" id="A0A5J4WH72"/>
<dbReference type="Proteomes" id="UP000324800">
    <property type="component" value="Unassembled WGS sequence"/>
</dbReference>
<reference evidence="2 3" key="1">
    <citation type="submission" date="2019-03" db="EMBL/GenBank/DDBJ databases">
        <title>Single cell metagenomics reveals metabolic interactions within the superorganism composed of flagellate Streblomastix strix and complex community of Bacteroidetes bacteria on its surface.</title>
        <authorList>
            <person name="Treitli S.C."/>
            <person name="Kolisko M."/>
            <person name="Husnik F."/>
            <person name="Keeling P."/>
            <person name="Hampl V."/>
        </authorList>
    </citation>
    <scope>NUCLEOTIDE SEQUENCE [LARGE SCALE GENOMIC DNA]</scope>
    <source>
        <strain evidence="2">ST1C</strain>
    </source>
</reference>
<comment type="caution">
    <text evidence="2">The sequence shown here is derived from an EMBL/GenBank/DDBJ whole genome shotgun (WGS) entry which is preliminary data.</text>
</comment>
<name>A0A5J4WH72_9EUKA</name>
<proteinExistence type="predicted"/>
<organism evidence="2 3">
    <name type="scientific">Streblomastix strix</name>
    <dbReference type="NCBI Taxonomy" id="222440"/>
    <lineage>
        <taxon>Eukaryota</taxon>
        <taxon>Metamonada</taxon>
        <taxon>Preaxostyla</taxon>
        <taxon>Oxymonadida</taxon>
        <taxon>Streblomastigidae</taxon>
        <taxon>Streblomastix</taxon>
    </lineage>
</organism>
<accession>A0A5J4WH72</accession>
<protein>
    <submittedName>
        <fullName evidence="2">Uncharacterized protein</fullName>
    </submittedName>
</protein>
<gene>
    <name evidence="2" type="ORF">EZS28_010153</name>
</gene>
<evidence type="ECO:0000256" key="1">
    <source>
        <dbReference type="SAM" id="MobiDB-lite"/>
    </source>
</evidence>
<dbReference type="EMBL" id="SNRW01001974">
    <property type="protein sequence ID" value="KAA6394317.1"/>
    <property type="molecule type" value="Genomic_DNA"/>
</dbReference>
<feature type="region of interest" description="Disordered" evidence="1">
    <location>
        <begin position="1"/>
        <end position="32"/>
    </location>
</feature>
<evidence type="ECO:0000313" key="2">
    <source>
        <dbReference type="EMBL" id="KAA6394317.1"/>
    </source>
</evidence>